<feature type="active site" description="Nucleophile" evidence="9">
    <location>
        <position position="242"/>
    </location>
</feature>
<dbReference type="Gene3D" id="3.30.870.10">
    <property type="entry name" value="Endonuclease Chain A"/>
    <property type="match status" value="2"/>
</dbReference>
<dbReference type="GO" id="GO:0004527">
    <property type="term" value="F:exonuclease activity"/>
    <property type="evidence" value="ECO:0007669"/>
    <property type="project" value="UniProtKB-KW"/>
</dbReference>
<feature type="compositionally biased region" description="Low complexity" evidence="11">
    <location>
        <begin position="127"/>
        <end position="138"/>
    </location>
</feature>
<dbReference type="GO" id="GO:0005634">
    <property type="term" value="C:nucleus"/>
    <property type="evidence" value="ECO:0007669"/>
    <property type="project" value="UniProtKB-SubCell"/>
</dbReference>
<feature type="active site" description="Proton donor/acceptor" evidence="9">
    <location>
        <position position="491"/>
    </location>
</feature>
<comment type="subcellular location">
    <subcellularLocation>
        <location evidence="1">Nucleus</location>
    </subcellularLocation>
</comment>
<comment type="caution">
    <text evidence="12">The sequence shown here is derived from an EMBL/GenBank/DDBJ whole genome shotgun (WGS) entry which is preliminary data.</text>
</comment>
<dbReference type="CDD" id="cd09122">
    <property type="entry name" value="PLDc_Tdp1_1"/>
    <property type="match status" value="1"/>
</dbReference>
<protein>
    <recommendedName>
        <fullName evidence="14">Phospholipase D/nuclease</fullName>
    </recommendedName>
</protein>
<proteinExistence type="inferred from homology"/>
<name>A0AAW0D5A1_9AGAR</name>
<dbReference type="InterPro" id="IPR010347">
    <property type="entry name" value="Tdp1"/>
</dbReference>
<dbReference type="PANTHER" id="PTHR12415:SF0">
    <property type="entry name" value="TYROSYL-DNA PHOSPHODIESTERASE 1"/>
    <property type="match status" value="1"/>
</dbReference>
<dbReference type="AlphaFoldDB" id="A0AAW0D5A1"/>
<evidence type="ECO:0000256" key="11">
    <source>
        <dbReference type="SAM" id="MobiDB-lite"/>
    </source>
</evidence>
<evidence type="ECO:0000256" key="9">
    <source>
        <dbReference type="PIRSR" id="PIRSR610347-1"/>
    </source>
</evidence>
<keyword evidence="7" id="KW-0234">DNA repair</keyword>
<sequence>MHGDESDPELAAAIATSLQEASGSRTQSRDPDQEFQRQVQHAIEVSRQESSSSALETSSSTKPSFLSERAQMEKERLKRIRKAKGLPEEDEAEKQKEKSDDEDEIQIVEPPKKRQRVSPSSYRGTPSNTTSSNSSASSDELFWDGEFRPTATAGVDPRKDGKPTFRLTQILGKPALQKADIAFAIISTFAEDLSWIYQFFESGVPVIFVAQPDNTGEATIKNVLPHWIKTTAYLRGGYGCMHMKFMLIFYKTGRLRVVISTANLIPFDWRDIENAVWLQDLPPLSSPCSFDRKMTAPFQYVMKRVLDSVNVKPALATMLMQDHPNLPIKNTEDICTRWDWSKVRVHLVPSIAGKHEGWPNVLLTGHTCLMKAVLDMGLRTGKGSKSKSLQLEYQGSSIGQYTTQWLNEFFWSARGESAQDWLDESKKRREKLPFPRGLKIIYPSKETVRGSQHGEPGGGTNFCQRKAWDAKTFPRELFHDSKSRAGKTLMHTKTMLATFDKRKPGDQDQEQEDSETEDDSDSDIEVIESAIGWAYIGSHNFTPSAWGTLSGSSFNPVMNIRNYELGVVFPLKTKQDLERAAAWERPPENYKSKGKEPWIQSESLYFQMQSLQ</sequence>
<feature type="binding site" evidence="10">
    <location>
        <position position="244"/>
    </location>
    <ligand>
        <name>substrate</name>
    </ligand>
</feature>
<feature type="compositionally biased region" description="Low complexity" evidence="11">
    <location>
        <begin position="48"/>
        <end position="64"/>
    </location>
</feature>
<evidence type="ECO:0000256" key="8">
    <source>
        <dbReference type="ARBA" id="ARBA00023242"/>
    </source>
</evidence>
<feature type="compositionally biased region" description="Acidic residues" evidence="11">
    <location>
        <begin position="507"/>
        <end position="522"/>
    </location>
</feature>
<gene>
    <name evidence="12" type="ORF">VNI00_006940</name>
</gene>
<feature type="compositionally biased region" description="Polar residues" evidence="11">
    <location>
        <begin position="16"/>
        <end position="26"/>
    </location>
</feature>
<evidence type="ECO:0000256" key="2">
    <source>
        <dbReference type="ARBA" id="ARBA00010205"/>
    </source>
</evidence>
<comment type="similarity">
    <text evidence="2">Belongs to the tyrosyl-DNA phosphodiesterase family.</text>
</comment>
<evidence type="ECO:0000313" key="12">
    <source>
        <dbReference type="EMBL" id="KAK7045945.1"/>
    </source>
</evidence>
<evidence type="ECO:0000256" key="6">
    <source>
        <dbReference type="ARBA" id="ARBA00022839"/>
    </source>
</evidence>
<evidence type="ECO:0000313" key="13">
    <source>
        <dbReference type="Proteomes" id="UP001383192"/>
    </source>
</evidence>
<keyword evidence="4" id="KW-0227">DNA damage</keyword>
<feature type="region of interest" description="Disordered" evidence="11">
    <location>
        <begin position="1"/>
        <end position="140"/>
    </location>
</feature>
<keyword evidence="5" id="KW-0378">Hydrolase</keyword>
<feature type="binding site" evidence="10">
    <location>
        <position position="493"/>
    </location>
    <ligand>
        <name>substrate</name>
    </ligand>
</feature>
<evidence type="ECO:0000256" key="4">
    <source>
        <dbReference type="ARBA" id="ARBA00022763"/>
    </source>
</evidence>
<keyword evidence="8" id="KW-0539">Nucleus</keyword>
<evidence type="ECO:0000256" key="10">
    <source>
        <dbReference type="PIRSR" id="PIRSR610347-2"/>
    </source>
</evidence>
<keyword evidence="6" id="KW-0269">Exonuclease</keyword>
<evidence type="ECO:0008006" key="14">
    <source>
        <dbReference type="Google" id="ProtNLM"/>
    </source>
</evidence>
<dbReference type="CDD" id="cd09123">
    <property type="entry name" value="PLDc_Tdp1_2"/>
    <property type="match status" value="1"/>
</dbReference>
<dbReference type="PANTHER" id="PTHR12415">
    <property type="entry name" value="TYROSYL-DNA PHOSPHODIESTERASE 1"/>
    <property type="match status" value="1"/>
</dbReference>
<keyword evidence="13" id="KW-1185">Reference proteome</keyword>
<evidence type="ECO:0000256" key="1">
    <source>
        <dbReference type="ARBA" id="ARBA00004123"/>
    </source>
</evidence>
<dbReference type="GO" id="GO:0006281">
    <property type="term" value="P:DNA repair"/>
    <property type="evidence" value="ECO:0007669"/>
    <property type="project" value="UniProtKB-KW"/>
</dbReference>
<dbReference type="SUPFAM" id="SSF56024">
    <property type="entry name" value="Phospholipase D/nuclease"/>
    <property type="match status" value="2"/>
</dbReference>
<dbReference type="Pfam" id="PF06087">
    <property type="entry name" value="Tyr-DNA_phospho"/>
    <property type="match status" value="1"/>
</dbReference>
<feature type="compositionally biased region" description="Polar residues" evidence="11">
    <location>
        <begin position="117"/>
        <end position="126"/>
    </location>
</feature>
<dbReference type="GO" id="GO:0017005">
    <property type="term" value="F:3'-tyrosyl-DNA phosphodiesterase activity"/>
    <property type="evidence" value="ECO:0007669"/>
    <property type="project" value="TreeGrafter"/>
</dbReference>
<keyword evidence="3" id="KW-0540">Nuclease</keyword>
<dbReference type="Proteomes" id="UP001383192">
    <property type="component" value="Unassembled WGS sequence"/>
</dbReference>
<evidence type="ECO:0000256" key="3">
    <source>
        <dbReference type="ARBA" id="ARBA00022722"/>
    </source>
</evidence>
<reference evidence="12 13" key="1">
    <citation type="submission" date="2024-01" db="EMBL/GenBank/DDBJ databases">
        <title>A draft genome for a cacao thread blight-causing isolate of Paramarasmius palmivorus.</title>
        <authorList>
            <person name="Baruah I.K."/>
            <person name="Bukari Y."/>
            <person name="Amoako-Attah I."/>
            <person name="Meinhardt L.W."/>
            <person name="Bailey B.A."/>
            <person name="Cohen S.P."/>
        </authorList>
    </citation>
    <scope>NUCLEOTIDE SEQUENCE [LARGE SCALE GENOMIC DNA]</scope>
    <source>
        <strain evidence="12 13">GH-12</strain>
    </source>
</reference>
<organism evidence="12 13">
    <name type="scientific">Paramarasmius palmivorus</name>
    <dbReference type="NCBI Taxonomy" id="297713"/>
    <lineage>
        <taxon>Eukaryota</taxon>
        <taxon>Fungi</taxon>
        <taxon>Dikarya</taxon>
        <taxon>Basidiomycota</taxon>
        <taxon>Agaricomycotina</taxon>
        <taxon>Agaricomycetes</taxon>
        <taxon>Agaricomycetidae</taxon>
        <taxon>Agaricales</taxon>
        <taxon>Marasmiineae</taxon>
        <taxon>Marasmiaceae</taxon>
        <taxon>Paramarasmius</taxon>
    </lineage>
</organism>
<evidence type="ECO:0000256" key="5">
    <source>
        <dbReference type="ARBA" id="ARBA00022801"/>
    </source>
</evidence>
<feature type="region of interest" description="Disordered" evidence="11">
    <location>
        <begin position="496"/>
        <end position="522"/>
    </location>
</feature>
<dbReference type="EMBL" id="JAYKXP010000022">
    <property type="protein sequence ID" value="KAK7045945.1"/>
    <property type="molecule type" value="Genomic_DNA"/>
</dbReference>
<dbReference type="GO" id="GO:0003697">
    <property type="term" value="F:single-stranded DNA binding"/>
    <property type="evidence" value="ECO:0007669"/>
    <property type="project" value="TreeGrafter"/>
</dbReference>
<evidence type="ECO:0000256" key="7">
    <source>
        <dbReference type="ARBA" id="ARBA00023204"/>
    </source>
</evidence>
<accession>A0AAW0D5A1</accession>
<dbReference type="GO" id="GO:0003690">
    <property type="term" value="F:double-stranded DNA binding"/>
    <property type="evidence" value="ECO:0007669"/>
    <property type="project" value="TreeGrafter"/>
</dbReference>